<comment type="caution">
    <text evidence="1">The sequence shown here is derived from an EMBL/GenBank/DDBJ whole genome shotgun (WGS) entry which is preliminary data.</text>
</comment>
<name>A0A368NLN7_9GAMM</name>
<dbReference type="AlphaFoldDB" id="A0A368NLN7"/>
<proteinExistence type="predicted"/>
<dbReference type="EMBL" id="QPID01000004">
    <property type="protein sequence ID" value="RCU50339.1"/>
    <property type="molecule type" value="Genomic_DNA"/>
</dbReference>
<dbReference type="InterPro" id="IPR010653">
    <property type="entry name" value="NlpB/DapX"/>
</dbReference>
<evidence type="ECO:0000313" key="1">
    <source>
        <dbReference type="EMBL" id="RCU50339.1"/>
    </source>
</evidence>
<accession>A0A368NLN7</accession>
<dbReference type="InterPro" id="IPR042268">
    <property type="entry name" value="BamC_C"/>
</dbReference>
<sequence length="377" mass="42459">MKLNGMKWFRFCVVALSSVSVLIGCTSAEDRRTASGNYDYLDVMPSRGLAIPEGLNAPVTNEEYAIDDLESASAAYGRELDIRSPAQVLPLVEGSNVKNSTGSKISINFSLEESGGNVRDEVWRVLWEYFYEKGIRARFWDKQGGVLITDWFHSDIKLSEDNTIIDTLTFSEKEIHIRQRYLFSLDVNEREDKGTLTASLLGYEETLNNRKVADTLSDIDKRRYTVNLLNGAIGHYEFKKRVDAHQKEQQKLKPITLSVGKDASGLPAFIASAGFERTWSRLALVITDLGFTIEDRNKSIGTYYVRYHGSQSLWESIWGDGIDIDIPKQQYQILLGDLGSSSSITLLSIENRPVGEERLAEIYDALKDAMERGVINQ</sequence>
<dbReference type="Proteomes" id="UP000252558">
    <property type="component" value="Unassembled WGS sequence"/>
</dbReference>
<dbReference type="Gene3D" id="3.30.310.170">
    <property type="entry name" value="Outer membrane protein assembly factor BamC"/>
    <property type="match status" value="1"/>
</dbReference>
<dbReference type="PROSITE" id="PS51257">
    <property type="entry name" value="PROKAR_LIPOPROTEIN"/>
    <property type="match status" value="1"/>
</dbReference>
<dbReference type="Pfam" id="PF06804">
    <property type="entry name" value="Lipoprotein_18"/>
    <property type="match status" value="1"/>
</dbReference>
<dbReference type="Gene3D" id="3.30.530.50">
    <property type="match status" value="1"/>
</dbReference>
<keyword evidence="2" id="KW-1185">Reference proteome</keyword>
<dbReference type="OrthoDB" id="5598420at2"/>
<reference evidence="1 2" key="1">
    <citation type="submission" date="2018-07" db="EMBL/GenBank/DDBJ databases">
        <title>Corallincola holothuriorum sp. nov., a new facultative anaerobe isolated from sea cucumber Apostichopus japonicus.</title>
        <authorList>
            <person name="Xia H."/>
        </authorList>
    </citation>
    <scope>NUCLEOTIDE SEQUENCE [LARGE SCALE GENOMIC DNA]</scope>
    <source>
        <strain evidence="1 2">C4</strain>
    </source>
</reference>
<dbReference type="RefSeq" id="WP_114337829.1">
    <property type="nucleotide sequence ID" value="NZ_QPID01000004.1"/>
</dbReference>
<evidence type="ECO:0000313" key="2">
    <source>
        <dbReference type="Proteomes" id="UP000252558"/>
    </source>
</evidence>
<organism evidence="1 2">
    <name type="scientific">Corallincola holothuriorum</name>
    <dbReference type="NCBI Taxonomy" id="2282215"/>
    <lineage>
        <taxon>Bacteria</taxon>
        <taxon>Pseudomonadati</taxon>
        <taxon>Pseudomonadota</taxon>
        <taxon>Gammaproteobacteria</taxon>
        <taxon>Alteromonadales</taxon>
        <taxon>Psychromonadaceae</taxon>
        <taxon>Corallincola</taxon>
    </lineage>
</organism>
<protein>
    <submittedName>
        <fullName evidence="1">Outer membrane protein assembly factor BamC</fullName>
    </submittedName>
</protein>
<gene>
    <name evidence="1" type="ORF">DU002_07880</name>
</gene>